<feature type="site" description="Interaction with the cone snail toxin Con-ikot-ikot" evidence="16">
    <location>
        <position position="687"/>
    </location>
</feature>
<dbReference type="SUPFAM" id="SSF81324">
    <property type="entry name" value="Voltage-gated potassium channels"/>
    <property type="match status" value="1"/>
</dbReference>
<feature type="binding site" evidence="15">
    <location>
        <position position="520"/>
    </location>
    <ligand>
        <name>L-glutamate</name>
        <dbReference type="ChEBI" id="CHEBI:29985"/>
    </ligand>
</feature>
<proteinExistence type="predicted"/>
<evidence type="ECO:0008006" key="24">
    <source>
        <dbReference type="Google" id="ProtNLM"/>
    </source>
</evidence>
<evidence type="ECO:0000256" key="13">
    <source>
        <dbReference type="ARBA" id="ARBA00023303"/>
    </source>
</evidence>
<evidence type="ECO:0000256" key="12">
    <source>
        <dbReference type="ARBA" id="ARBA00023286"/>
    </source>
</evidence>
<dbReference type="Pfam" id="PF01094">
    <property type="entry name" value="ANF_receptor"/>
    <property type="match status" value="1"/>
</dbReference>
<evidence type="ECO:0000256" key="5">
    <source>
        <dbReference type="ARBA" id="ARBA00022989"/>
    </source>
</evidence>
<evidence type="ECO:0000256" key="19">
    <source>
        <dbReference type="SAM" id="SignalP"/>
    </source>
</evidence>
<dbReference type="Gene3D" id="3.40.190.10">
    <property type="entry name" value="Periplasmic binding protein-like II"/>
    <property type="match status" value="2"/>
</dbReference>
<feature type="transmembrane region" description="Helical" evidence="18">
    <location>
        <begin position="820"/>
        <end position="842"/>
    </location>
</feature>
<keyword evidence="11" id="KW-0628">Postsynaptic cell membrane</keyword>
<dbReference type="Pfam" id="PF10613">
    <property type="entry name" value="Lig_chan-Glu_bd"/>
    <property type="match status" value="1"/>
</dbReference>
<dbReference type="SMART" id="SM00079">
    <property type="entry name" value="PBPe"/>
    <property type="match status" value="1"/>
</dbReference>
<evidence type="ECO:0000256" key="6">
    <source>
        <dbReference type="ARBA" id="ARBA00023018"/>
    </source>
</evidence>
<keyword evidence="17" id="KW-1015">Disulfide bond</keyword>
<feature type="domain" description="Ionotropic glutamate receptor C-terminal" evidence="20">
    <location>
        <begin position="428"/>
        <end position="796"/>
    </location>
</feature>
<evidence type="ECO:0000256" key="3">
    <source>
        <dbReference type="ARBA" id="ARBA00022475"/>
    </source>
</evidence>
<feature type="transmembrane region" description="Helical" evidence="18">
    <location>
        <begin position="560"/>
        <end position="578"/>
    </location>
</feature>
<keyword evidence="23" id="KW-1185">Reference proteome</keyword>
<feature type="chain" id="PRO_5039203962" description="Glutamate receptor" evidence="19">
    <location>
        <begin position="23"/>
        <end position="856"/>
    </location>
</feature>
<feature type="disulfide bond" evidence="17">
    <location>
        <begin position="83"/>
        <end position="342"/>
    </location>
</feature>
<accession>A0A9D4KL91</accession>
<dbReference type="GO" id="GO:0045211">
    <property type="term" value="C:postsynaptic membrane"/>
    <property type="evidence" value="ECO:0007669"/>
    <property type="project" value="UniProtKB-SubCell"/>
</dbReference>
<evidence type="ECO:0000256" key="14">
    <source>
        <dbReference type="ARBA" id="ARBA00034100"/>
    </source>
</evidence>
<comment type="caution">
    <text evidence="22">The sequence shown here is derived from an EMBL/GenBank/DDBJ whole genome shotgun (WGS) entry which is preliminary data.</text>
</comment>
<dbReference type="GO" id="GO:0015276">
    <property type="term" value="F:ligand-gated monoatomic ion channel activity"/>
    <property type="evidence" value="ECO:0007669"/>
    <property type="project" value="InterPro"/>
</dbReference>
<evidence type="ECO:0000256" key="17">
    <source>
        <dbReference type="PIRSR" id="PIRSR601508-3"/>
    </source>
</evidence>
<evidence type="ECO:0000259" key="21">
    <source>
        <dbReference type="SMART" id="SM00918"/>
    </source>
</evidence>
<dbReference type="FunFam" id="1.10.287.70:FF:000105">
    <property type="entry name" value="Eye-enriched kainate receptor, isoform A"/>
    <property type="match status" value="1"/>
</dbReference>
<dbReference type="EMBL" id="JAIWYP010000004">
    <property type="protein sequence ID" value="KAH3841987.1"/>
    <property type="molecule type" value="Genomic_DNA"/>
</dbReference>
<keyword evidence="4 18" id="KW-0812">Transmembrane</keyword>
<evidence type="ECO:0000256" key="16">
    <source>
        <dbReference type="PIRSR" id="PIRSR601508-2"/>
    </source>
</evidence>
<dbReference type="FunFam" id="3.40.190.10:FF:000087">
    <property type="entry name" value="glutamate receptor 4 isoform X2"/>
    <property type="match status" value="1"/>
</dbReference>
<dbReference type="InterPro" id="IPR028082">
    <property type="entry name" value="Peripla_BP_I"/>
</dbReference>
<dbReference type="GO" id="GO:0038023">
    <property type="term" value="F:signaling receptor activity"/>
    <property type="evidence" value="ECO:0007669"/>
    <property type="project" value="InterPro"/>
</dbReference>
<feature type="binding site" evidence="15">
    <location>
        <position position="732"/>
    </location>
    <ligand>
        <name>L-glutamate</name>
        <dbReference type="ChEBI" id="CHEBI:29985"/>
    </ligand>
</feature>
<dbReference type="PRINTS" id="PR00177">
    <property type="entry name" value="NMDARECEPTOR"/>
</dbReference>
<keyword evidence="13" id="KW-0407">Ion channel</keyword>
<feature type="binding site" evidence="15">
    <location>
        <position position="682"/>
    </location>
    <ligand>
        <name>L-glutamate</name>
        <dbReference type="ChEBI" id="CHEBI:29985"/>
    </ligand>
</feature>
<feature type="binding site" evidence="15">
    <location>
        <position position="515"/>
    </location>
    <ligand>
        <name>L-glutamate</name>
        <dbReference type="ChEBI" id="CHEBI:29985"/>
    </ligand>
</feature>
<reference evidence="22" key="1">
    <citation type="journal article" date="2019" name="bioRxiv">
        <title>The Genome of the Zebra Mussel, Dreissena polymorpha: A Resource for Invasive Species Research.</title>
        <authorList>
            <person name="McCartney M.A."/>
            <person name="Auch B."/>
            <person name="Kono T."/>
            <person name="Mallez S."/>
            <person name="Zhang Y."/>
            <person name="Obille A."/>
            <person name="Becker A."/>
            <person name="Abrahante J.E."/>
            <person name="Garbe J."/>
            <person name="Badalamenti J.P."/>
            <person name="Herman A."/>
            <person name="Mangelson H."/>
            <person name="Liachko I."/>
            <person name="Sullivan S."/>
            <person name="Sone E.D."/>
            <person name="Koren S."/>
            <person name="Silverstein K.A.T."/>
            <person name="Beckman K.B."/>
            <person name="Gohl D.M."/>
        </authorList>
    </citation>
    <scope>NUCLEOTIDE SEQUENCE</scope>
    <source>
        <strain evidence="22">Duluth1</strain>
        <tissue evidence="22">Whole animal</tissue>
    </source>
</reference>
<evidence type="ECO:0000313" key="23">
    <source>
        <dbReference type="Proteomes" id="UP000828390"/>
    </source>
</evidence>
<dbReference type="InterPro" id="IPR001828">
    <property type="entry name" value="ANF_lig-bd_rcpt"/>
</dbReference>
<evidence type="ECO:0000256" key="9">
    <source>
        <dbReference type="ARBA" id="ARBA00023170"/>
    </source>
</evidence>
<feature type="signal peptide" evidence="19">
    <location>
        <begin position="1"/>
        <end position="22"/>
    </location>
</feature>
<dbReference type="AlphaFoldDB" id="A0A9D4KL91"/>
<evidence type="ECO:0000256" key="18">
    <source>
        <dbReference type="SAM" id="Phobius"/>
    </source>
</evidence>
<evidence type="ECO:0000256" key="4">
    <source>
        <dbReference type="ARBA" id="ARBA00022692"/>
    </source>
</evidence>
<keyword evidence="9" id="KW-0675">Receptor</keyword>
<dbReference type="Gene3D" id="1.10.287.70">
    <property type="match status" value="1"/>
</dbReference>
<dbReference type="InterPro" id="IPR001320">
    <property type="entry name" value="Iontro_rcpt_C"/>
</dbReference>
<evidence type="ECO:0000256" key="7">
    <source>
        <dbReference type="ARBA" id="ARBA00023065"/>
    </source>
</evidence>
<evidence type="ECO:0000313" key="22">
    <source>
        <dbReference type="EMBL" id="KAH3841987.1"/>
    </source>
</evidence>
<keyword evidence="7" id="KW-0406">Ion transport</keyword>
<evidence type="ECO:0000256" key="15">
    <source>
        <dbReference type="PIRSR" id="PIRSR601508-1"/>
    </source>
</evidence>
<comment type="subcellular location">
    <subcellularLocation>
        <location evidence="1">Cell membrane</location>
        <topology evidence="1">Multi-pass membrane protein</topology>
    </subcellularLocation>
    <subcellularLocation>
        <location evidence="14">Postsynaptic cell membrane</location>
    </subcellularLocation>
</comment>
<evidence type="ECO:0000256" key="10">
    <source>
        <dbReference type="ARBA" id="ARBA00023180"/>
    </source>
</evidence>
<sequence>MPRRYLISMWLLSLLVDIEVKCSSNGTVSIGVIVGQIDEQSALINRSVEIAMKASNNTKYVKMNPIKVPCNLSDSFSVRKSFCALIEHQPIALIGTSQSETFDIIASYSQALRIPFFVPTMTRDATLDKENFIVSMCPSFAPAAIDFIKYNQWTKIFYVFDGDDALWRLQTLYEAFADYRIRGQRVPFIIDAIRIPNVKDCREILRKLDRNNNIGSKRIVVDLHTVQDYNVFMSQIIDVGMNRDGYHYLLGTVDIGGMDAELWRSFTFGGVNITGFQLVKASHRHNALSELLEGDNQPSVEVALTVDSVAILTTALVQIMQRPDKQDILGFRRGELYLFMNCSADPIRPLQKGHVILEHVLNVTRDGLSGKIAFDKFGHRRDYTLDLHHLSYMEKLRKIGTWEDGVGFRDINIQAPLNVDPNKTHNGSQIVTTIINPPFIQLARGENGQPSVGNERFEGFCIDMMKNIASKINMTYILKLVDDKNYGTKLPDGTWDGMIGELIRGDADIALASLTITHKREQAVYFTKPFMNTGISIMIKKPERDKPGVFSFMDPMSIDIWACIIAGYFVVSFILYVIGHFSPFEQQDQDDGKSSDTFSFINTLWFSLGALMQQGPDIFPRSLSGRILASAWWFFTLITISSYTANLAAFLTFEKLITPISSVDDLVKHRTIKFGIQASGATKDFFKDSKVPIYQTMYGMMEDSVSSVYVDDPDKGWKRVIQERGKYAFLLESSSNNYYNQRKPCKTMKVGRNLDQKGYGIAMPKISNISHDINIAVLEMAERGDLLKLEQKWWYSKGECGNADGGDKGKNALNLSNVSGVFHILISGLVTAMILSLLQIICSSNLRKKMCKKSCS</sequence>
<evidence type="ECO:0000259" key="20">
    <source>
        <dbReference type="SMART" id="SM00079"/>
    </source>
</evidence>
<dbReference type="Gene3D" id="3.40.50.2300">
    <property type="match status" value="2"/>
</dbReference>
<keyword evidence="19" id="KW-0732">Signal</keyword>
<feature type="site" description="Crucial to convey clamshell closure to channel opening" evidence="16">
    <location>
        <position position="660"/>
    </location>
</feature>
<keyword evidence="12" id="KW-1071">Ligand-gated ion channel</keyword>
<reference evidence="22" key="2">
    <citation type="submission" date="2020-11" db="EMBL/GenBank/DDBJ databases">
        <authorList>
            <person name="McCartney M.A."/>
            <person name="Auch B."/>
            <person name="Kono T."/>
            <person name="Mallez S."/>
            <person name="Becker A."/>
            <person name="Gohl D.M."/>
            <person name="Silverstein K.A.T."/>
            <person name="Koren S."/>
            <person name="Bechman K.B."/>
            <person name="Herman A."/>
            <person name="Abrahante J.E."/>
            <person name="Garbe J."/>
        </authorList>
    </citation>
    <scope>NUCLEOTIDE SEQUENCE</scope>
    <source>
        <strain evidence="22">Duluth1</strain>
        <tissue evidence="22">Whole animal</tissue>
    </source>
</reference>
<organism evidence="22 23">
    <name type="scientific">Dreissena polymorpha</name>
    <name type="common">Zebra mussel</name>
    <name type="synonym">Mytilus polymorpha</name>
    <dbReference type="NCBI Taxonomy" id="45954"/>
    <lineage>
        <taxon>Eukaryota</taxon>
        <taxon>Metazoa</taxon>
        <taxon>Spiralia</taxon>
        <taxon>Lophotrochozoa</taxon>
        <taxon>Mollusca</taxon>
        <taxon>Bivalvia</taxon>
        <taxon>Autobranchia</taxon>
        <taxon>Heteroconchia</taxon>
        <taxon>Euheterodonta</taxon>
        <taxon>Imparidentia</taxon>
        <taxon>Neoheterodontei</taxon>
        <taxon>Myida</taxon>
        <taxon>Dreissenoidea</taxon>
        <taxon>Dreissenidae</taxon>
        <taxon>Dreissena</taxon>
    </lineage>
</organism>
<feature type="transmembrane region" description="Helical" evidence="18">
    <location>
        <begin position="631"/>
        <end position="653"/>
    </location>
</feature>
<evidence type="ECO:0000256" key="11">
    <source>
        <dbReference type="ARBA" id="ARBA00023257"/>
    </source>
</evidence>
<dbReference type="Pfam" id="PF00060">
    <property type="entry name" value="Lig_chan"/>
    <property type="match status" value="1"/>
</dbReference>
<gene>
    <name evidence="22" type="ORF">DPMN_115475</name>
</gene>
<name>A0A9D4KL91_DREPO</name>
<evidence type="ECO:0000256" key="1">
    <source>
        <dbReference type="ARBA" id="ARBA00004651"/>
    </source>
</evidence>
<dbReference type="SUPFAM" id="SSF53822">
    <property type="entry name" value="Periplasmic binding protein-like I"/>
    <property type="match status" value="1"/>
</dbReference>
<keyword evidence="8 18" id="KW-0472">Membrane</keyword>
<keyword evidence="2" id="KW-0813">Transport</keyword>
<keyword evidence="6" id="KW-0770">Synapse</keyword>
<evidence type="ECO:0000256" key="8">
    <source>
        <dbReference type="ARBA" id="ARBA00023136"/>
    </source>
</evidence>
<feature type="domain" description="Ionotropic glutamate receptor L-glutamate and glycine-binding" evidence="21">
    <location>
        <begin position="438"/>
        <end position="504"/>
    </location>
</feature>
<dbReference type="InterPro" id="IPR001508">
    <property type="entry name" value="Iono_Glu_rcpt_met"/>
</dbReference>
<dbReference type="Proteomes" id="UP000828390">
    <property type="component" value="Unassembled WGS sequence"/>
</dbReference>
<dbReference type="OrthoDB" id="5984008at2759"/>
<dbReference type="SUPFAM" id="SSF53850">
    <property type="entry name" value="Periplasmic binding protein-like II"/>
    <property type="match status" value="1"/>
</dbReference>
<dbReference type="FunFam" id="3.40.190.10:FF:000024">
    <property type="entry name" value="Glutamate receptor, ionotropic, delta 1"/>
    <property type="match status" value="1"/>
</dbReference>
<dbReference type="PANTHER" id="PTHR18966">
    <property type="entry name" value="IONOTROPIC GLUTAMATE RECEPTOR"/>
    <property type="match status" value="1"/>
</dbReference>
<protein>
    <recommendedName>
        <fullName evidence="24">Glutamate receptor</fullName>
    </recommendedName>
</protein>
<dbReference type="InterPro" id="IPR015683">
    <property type="entry name" value="Ionotropic_Glu_rcpt"/>
</dbReference>
<feature type="disulfide bond" evidence="17">
    <location>
        <begin position="745"/>
        <end position="800"/>
    </location>
</feature>
<dbReference type="SMART" id="SM00918">
    <property type="entry name" value="Lig_chan-Glu_bd"/>
    <property type="match status" value="1"/>
</dbReference>
<keyword evidence="5 18" id="KW-1133">Transmembrane helix</keyword>
<keyword evidence="3" id="KW-1003">Cell membrane</keyword>
<keyword evidence="10" id="KW-0325">Glycoprotein</keyword>
<dbReference type="InterPro" id="IPR019594">
    <property type="entry name" value="Glu/Gly-bd"/>
</dbReference>
<evidence type="ECO:0000256" key="2">
    <source>
        <dbReference type="ARBA" id="ARBA00022448"/>
    </source>
</evidence>